<dbReference type="GO" id="GO:0022857">
    <property type="term" value="F:transmembrane transporter activity"/>
    <property type="evidence" value="ECO:0007669"/>
    <property type="project" value="UniProtKB-UniRule"/>
</dbReference>
<gene>
    <name evidence="2" type="ORF">ENT52_03675</name>
</gene>
<comment type="caution">
    <text evidence="2">The sequence shown here is derived from an EMBL/GenBank/DDBJ whole genome shotgun (WGS) entry which is preliminary data.</text>
</comment>
<evidence type="ECO:0000313" key="2">
    <source>
        <dbReference type="EMBL" id="HGT82807.1"/>
    </source>
</evidence>
<accession>A0A7J3M1H5</accession>
<sequence length="231" mass="26067">MLNEILGFFLLLVCFSGITLAHKFFGKAGLFAWVAIAVVIANIQVTKIIEVFGLVTAMGNVIYGSTFLATDILTERYGVKEARKAVLLGFFVMVFATIVMQLTILFEPHESDTISPAMAQVFQFMPSAMVASLTAYIISQFHDVWAFETWRKRTQGRFLWLRNNASTMVSQFIDNVTFTLLFFVVFNPEFLVALGWKGIFEIFITSYAMKFVVALLDTPFIYLNASLKPVE</sequence>
<reference evidence="2" key="1">
    <citation type="journal article" date="2020" name="mSystems">
        <title>Genome- and Community-Level Interaction Insights into Carbon Utilization and Element Cycling Functions of Hydrothermarchaeota in Hydrothermal Sediment.</title>
        <authorList>
            <person name="Zhou Z."/>
            <person name="Liu Y."/>
            <person name="Xu W."/>
            <person name="Pan J."/>
            <person name="Luo Z.H."/>
            <person name="Li M."/>
        </authorList>
    </citation>
    <scope>NUCLEOTIDE SEQUENCE [LARGE SCALE GENOMIC DNA]</scope>
    <source>
        <strain evidence="2">SpSt-587</strain>
    </source>
</reference>
<keyword evidence="1" id="KW-0472">Membrane</keyword>
<dbReference type="EMBL" id="DSYZ01000080">
    <property type="protein sequence ID" value="HGT82807.1"/>
    <property type="molecule type" value="Genomic_DNA"/>
</dbReference>
<feature type="transmembrane region" description="Helical" evidence="1">
    <location>
        <begin position="124"/>
        <end position="147"/>
    </location>
</feature>
<feature type="transmembrane region" description="Helical" evidence="1">
    <location>
        <begin position="198"/>
        <end position="223"/>
    </location>
</feature>
<feature type="transmembrane region" description="Helical" evidence="1">
    <location>
        <begin position="85"/>
        <end position="104"/>
    </location>
</feature>
<keyword evidence="1" id="KW-0813">Transport</keyword>
<comment type="function">
    <text evidence="1">Involved in the import of queuosine (Q) precursors, required for Q precursor salvage.</text>
</comment>
<keyword evidence="1" id="KW-1133">Transmembrane helix</keyword>
<keyword evidence="1" id="KW-0812">Transmembrane</keyword>
<evidence type="ECO:0000256" key="1">
    <source>
        <dbReference type="HAMAP-Rule" id="MF_02088"/>
    </source>
</evidence>
<dbReference type="AlphaFoldDB" id="A0A7J3M1H5"/>
<dbReference type="Pfam" id="PF02592">
    <property type="entry name" value="Vut_1"/>
    <property type="match status" value="1"/>
</dbReference>
<dbReference type="GO" id="GO:0005886">
    <property type="term" value="C:plasma membrane"/>
    <property type="evidence" value="ECO:0007669"/>
    <property type="project" value="UniProtKB-SubCell"/>
</dbReference>
<dbReference type="NCBIfam" id="TIGR00697">
    <property type="entry name" value="queuosine precursor transporter"/>
    <property type="match status" value="1"/>
</dbReference>
<proteinExistence type="inferred from homology"/>
<keyword evidence="1" id="KW-1003">Cell membrane</keyword>
<name>A0A7J3M1H5_ARCFL</name>
<dbReference type="InterPro" id="IPR003744">
    <property type="entry name" value="YhhQ"/>
</dbReference>
<organism evidence="2">
    <name type="scientific">Archaeoglobus fulgidus</name>
    <dbReference type="NCBI Taxonomy" id="2234"/>
    <lineage>
        <taxon>Archaea</taxon>
        <taxon>Methanobacteriati</taxon>
        <taxon>Methanobacteriota</taxon>
        <taxon>Archaeoglobi</taxon>
        <taxon>Archaeoglobales</taxon>
        <taxon>Archaeoglobaceae</taxon>
        <taxon>Archaeoglobus</taxon>
    </lineage>
</organism>
<dbReference type="PANTHER" id="PTHR34300">
    <property type="entry name" value="QUEUOSINE PRECURSOR TRANSPORTER-RELATED"/>
    <property type="match status" value="1"/>
</dbReference>
<feature type="transmembrane region" description="Helical" evidence="1">
    <location>
        <begin position="168"/>
        <end position="186"/>
    </location>
</feature>
<dbReference type="HAMAP" id="MF_02088">
    <property type="entry name" value="Q_prec_transport"/>
    <property type="match status" value="1"/>
</dbReference>
<comment type="similarity">
    <text evidence="1">Belongs to the vitamin uptake transporter (VUT/ECF) (TC 2.A.88) family. Q precursor transporter subfamily.</text>
</comment>
<comment type="subcellular location">
    <subcellularLocation>
        <location evidence="1">Cell membrane</location>
        <topology evidence="1">Multi-pass membrane protein</topology>
    </subcellularLocation>
</comment>
<dbReference type="PANTHER" id="PTHR34300:SF2">
    <property type="entry name" value="QUEUOSINE PRECURSOR TRANSPORTER-RELATED"/>
    <property type="match status" value="1"/>
</dbReference>
<feature type="transmembrane region" description="Helical" evidence="1">
    <location>
        <begin position="31"/>
        <end position="64"/>
    </location>
</feature>
<protein>
    <recommendedName>
        <fullName evidence="1">Probable queuosine precursor transporter</fullName>
        <shortName evidence="1">Q precursor transporter</shortName>
    </recommendedName>
</protein>